<name>A0ACC5W6J5_PANGG</name>
<comment type="caution">
    <text evidence="1">The sequence shown here is derived from an EMBL/GenBank/DDBJ whole genome shotgun (WGS) entry which is preliminary data.</text>
</comment>
<dbReference type="EMBL" id="CM040454">
    <property type="protein sequence ID" value="MCI4374442.1"/>
    <property type="molecule type" value="Genomic_DNA"/>
</dbReference>
<gene>
    <name evidence="1" type="ORF">PGIGA_G00006320</name>
</gene>
<keyword evidence="2" id="KW-1185">Reference proteome</keyword>
<accession>A0ACC5W6J5</accession>
<evidence type="ECO:0000313" key="2">
    <source>
        <dbReference type="Proteomes" id="UP000829447"/>
    </source>
</evidence>
<reference evidence="1 2" key="1">
    <citation type="journal article" date="2022" name="bioRxiv">
        <title>An ancient truncated duplication of the anti-Mullerian hormone receptor type 2 gene is a potential conserved master sex determinant in the Pangasiidae catfish family.</title>
        <authorList>
            <person name="Wen M."/>
            <person name="Pan Q."/>
            <person name="Jouanno E."/>
            <person name="Montfort J."/>
            <person name="Zahm M."/>
            <person name="Cabau C."/>
            <person name="Klopp C."/>
            <person name="Iampietro C."/>
            <person name="Roques C."/>
            <person name="Bouchez O."/>
            <person name="Castinel A."/>
            <person name="Donnadieu C."/>
            <person name="Parrinello H."/>
            <person name="Poncet C."/>
            <person name="Belmonte E."/>
            <person name="Gautier V."/>
            <person name="Avarre J.-C."/>
            <person name="Dugue R."/>
            <person name="Gustiano R."/>
            <person name="Ha T.T.T."/>
            <person name="Campet M."/>
            <person name="Sriphairoj K."/>
            <person name="Ribolli J."/>
            <person name="de Almeida F.L."/>
            <person name="Desvignes T."/>
            <person name="Postlethwait J.H."/>
            <person name="Bucao C.F."/>
            <person name="Robinson-Rechavi M."/>
            <person name="Bobe J."/>
            <person name="Herpin A."/>
            <person name="Guiguen Y."/>
        </authorList>
    </citation>
    <scope>NUCLEOTIDE SEQUENCE [LARGE SCALE GENOMIC DNA]</scope>
    <source>
        <strain evidence="1">YG-Dec2019</strain>
    </source>
</reference>
<proteinExistence type="predicted"/>
<organism evidence="1 2">
    <name type="scientific">Pangasianodon gigas</name>
    <name type="common">Mekong giant catfish</name>
    <name type="synonym">Pangasius gigas</name>
    <dbReference type="NCBI Taxonomy" id="30993"/>
    <lineage>
        <taxon>Eukaryota</taxon>
        <taxon>Metazoa</taxon>
        <taxon>Chordata</taxon>
        <taxon>Craniata</taxon>
        <taxon>Vertebrata</taxon>
        <taxon>Euteleostomi</taxon>
        <taxon>Actinopterygii</taxon>
        <taxon>Neopterygii</taxon>
        <taxon>Teleostei</taxon>
        <taxon>Ostariophysi</taxon>
        <taxon>Siluriformes</taxon>
        <taxon>Pangasiidae</taxon>
        <taxon>Pangasianodon</taxon>
    </lineage>
</organism>
<dbReference type="Proteomes" id="UP000829447">
    <property type="component" value="Linkage Group LG1"/>
</dbReference>
<protein>
    <submittedName>
        <fullName evidence="1">Uncharacterized protein</fullName>
    </submittedName>
</protein>
<evidence type="ECO:0000313" key="1">
    <source>
        <dbReference type="EMBL" id="MCI4374442.1"/>
    </source>
</evidence>
<sequence>MFNHAREREREREREQRALTGCRVREAHARRRTHVILRRHPPLSASEPHSPAQSACSTHCSECNGSELTAVLQPDARTRANTEPTSERGGAGAGMNTPALFCLSTVDR</sequence>